<gene>
    <name evidence="3" type="primary">LOC117241074</name>
</gene>
<feature type="region of interest" description="Disordered" evidence="1">
    <location>
        <begin position="423"/>
        <end position="447"/>
    </location>
</feature>
<accession>A0A6J3LGH8</accession>
<protein>
    <submittedName>
        <fullName evidence="3">LOW QUALITY PROTEIN: uncharacterized protein LOC117241074</fullName>
    </submittedName>
</protein>
<evidence type="ECO:0000313" key="2">
    <source>
        <dbReference type="Proteomes" id="UP000504631"/>
    </source>
</evidence>
<evidence type="ECO:0000313" key="3">
    <source>
        <dbReference type="RefSeq" id="XP_033362949.1"/>
    </source>
</evidence>
<evidence type="ECO:0000256" key="1">
    <source>
        <dbReference type="SAM" id="MobiDB-lite"/>
    </source>
</evidence>
<name>A0A6J3LGH8_9HYME</name>
<feature type="compositionally biased region" description="Basic and acidic residues" evidence="1">
    <location>
        <begin position="425"/>
        <end position="437"/>
    </location>
</feature>
<dbReference type="AlphaFoldDB" id="A0A6J3LGH8"/>
<organism evidence="2 3">
    <name type="scientific">Bombus vosnesenskii</name>
    <dbReference type="NCBI Taxonomy" id="207650"/>
    <lineage>
        <taxon>Eukaryota</taxon>
        <taxon>Metazoa</taxon>
        <taxon>Ecdysozoa</taxon>
        <taxon>Arthropoda</taxon>
        <taxon>Hexapoda</taxon>
        <taxon>Insecta</taxon>
        <taxon>Pterygota</taxon>
        <taxon>Neoptera</taxon>
        <taxon>Endopterygota</taxon>
        <taxon>Hymenoptera</taxon>
        <taxon>Apocrita</taxon>
        <taxon>Aculeata</taxon>
        <taxon>Apoidea</taxon>
        <taxon>Anthophila</taxon>
        <taxon>Apidae</taxon>
        <taxon>Bombus</taxon>
        <taxon>Pyrobombus</taxon>
    </lineage>
</organism>
<dbReference type="RefSeq" id="XP_033362949.1">
    <property type="nucleotide sequence ID" value="XM_033507058.1"/>
</dbReference>
<proteinExistence type="predicted"/>
<dbReference type="KEGG" id="bvk:117241074"/>
<keyword evidence="2" id="KW-1185">Reference proteome</keyword>
<sequence>MSNANLPRVDDLEKSPQWTILTNEINDLEQLCRLNNHRHPRRQPLRYNYYRYSMPQMQKATSVWIEPSNELNEDFQGNNEFSKYNTEETYRWNWRPKTEFERTYFVYDYDQGNLQYDTQEDYTPLHCNKTLSQNVNTQESDEYQTCHSSLLRSDRSQNSFNEGSFAQIYNRIYDNEPAYSGTRERLHEIFERNRYLRRKFFSSTPDDDATNYISDFPKELENKNPSSTLKYNGFGSTETITSQSNQSSLSSNDRKSRCQSNVTTLEAEEDICNSEFSHKTSCSKSSVNVDHMEDGRIMSTTTNGKLLVNIESGNEVCQVNESTGLHNAVSMKNSTLNNSLVPSQKFNSMDNSKYDLDDVKQCDKVSQYESNAWTCYQHNLEYKNESKYQNEEGKISGSNEKLDQLSNSQTNIKYTTKDILQQRQETNKTNKSEKYESLSKNQNKDVYISNRKEQEVNIEPEDSKYSYRLQDNYKLVDNIVGSDLSISETNRSNGTPFNKDKTWMKDKFTSRATNRWDSLQNLCISLPNLSFYEKMSNSSDNNFTNNLATNLSLQCDSKSGTKSELLMNIPNEQGRQETKRLADISRHRSIYQTVAENQRA</sequence>
<reference evidence="3" key="1">
    <citation type="submission" date="2025-08" db="UniProtKB">
        <authorList>
            <consortium name="RefSeq"/>
        </authorList>
    </citation>
    <scope>IDENTIFICATION</scope>
    <source>
        <tissue evidence="3">Muscle</tissue>
    </source>
</reference>
<dbReference type="GeneID" id="117241074"/>
<dbReference type="Proteomes" id="UP000504631">
    <property type="component" value="Unplaced"/>
</dbReference>